<dbReference type="PRINTS" id="PR00342">
    <property type="entry name" value="RHESUSRHD"/>
</dbReference>
<keyword evidence="5 6" id="KW-0472">Membrane</keyword>
<evidence type="ECO:0000256" key="2">
    <source>
        <dbReference type="ARBA" id="ARBA00011036"/>
    </source>
</evidence>
<dbReference type="Pfam" id="PF00909">
    <property type="entry name" value="Ammonium_transp"/>
    <property type="match status" value="1"/>
</dbReference>
<dbReference type="InterPro" id="IPR002229">
    <property type="entry name" value="RhesusRHD"/>
</dbReference>
<protein>
    <submittedName>
        <fullName evidence="8">Ammonium_transp domain-containing protein</fullName>
    </submittedName>
</protein>
<feature type="transmembrane region" description="Helical" evidence="6">
    <location>
        <begin position="99"/>
        <end position="118"/>
    </location>
</feature>
<dbReference type="AlphaFoldDB" id="A0A0M3J961"/>
<dbReference type="GO" id="GO:0008519">
    <property type="term" value="F:ammonium channel activity"/>
    <property type="evidence" value="ECO:0007669"/>
    <property type="project" value="InterPro"/>
</dbReference>
<reference evidence="8" key="1">
    <citation type="submission" date="2017-02" db="UniProtKB">
        <authorList>
            <consortium name="WormBaseParasite"/>
        </authorList>
    </citation>
    <scope>IDENTIFICATION</scope>
</reference>
<dbReference type="PANTHER" id="PTHR11730">
    <property type="entry name" value="AMMONIUM TRANSPORTER"/>
    <property type="match status" value="1"/>
</dbReference>
<feature type="domain" description="Ammonium transporter AmtB-like" evidence="7">
    <location>
        <begin position="36"/>
        <end position="147"/>
    </location>
</feature>
<feature type="transmembrane region" description="Helical" evidence="6">
    <location>
        <begin position="70"/>
        <end position="87"/>
    </location>
</feature>
<organism evidence="8">
    <name type="scientific">Anisakis simplex</name>
    <name type="common">Herring worm</name>
    <dbReference type="NCBI Taxonomy" id="6269"/>
    <lineage>
        <taxon>Eukaryota</taxon>
        <taxon>Metazoa</taxon>
        <taxon>Ecdysozoa</taxon>
        <taxon>Nematoda</taxon>
        <taxon>Chromadorea</taxon>
        <taxon>Rhabditida</taxon>
        <taxon>Spirurina</taxon>
        <taxon>Ascaridomorpha</taxon>
        <taxon>Ascaridoidea</taxon>
        <taxon>Anisakidae</taxon>
        <taxon>Anisakis</taxon>
        <taxon>Anisakis simplex complex</taxon>
    </lineage>
</organism>
<dbReference type="InterPro" id="IPR024041">
    <property type="entry name" value="NH4_transpt_AmtB-like_dom"/>
</dbReference>
<comment type="subcellular location">
    <subcellularLocation>
        <location evidence="1">Membrane</location>
        <topology evidence="1">Multi-pass membrane protein</topology>
    </subcellularLocation>
</comment>
<dbReference type="WBParaSite" id="ASIM_0000412201-mRNA-1">
    <property type="protein sequence ID" value="ASIM_0000412201-mRNA-1"/>
    <property type="gene ID" value="ASIM_0000412201"/>
</dbReference>
<evidence type="ECO:0000256" key="1">
    <source>
        <dbReference type="ARBA" id="ARBA00004141"/>
    </source>
</evidence>
<feature type="transmembrane region" description="Helical" evidence="6">
    <location>
        <begin position="39"/>
        <end position="58"/>
    </location>
</feature>
<evidence type="ECO:0000256" key="6">
    <source>
        <dbReference type="SAM" id="Phobius"/>
    </source>
</evidence>
<evidence type="ECO:0000256" key="4">
    <source>
        <dbReference type="ARBA" id="ARBA00022989"/>
    </source>
</evidence>
<dbReference type="GO" id="GO:0097272">
    <property type="term" value="P:ammonium homeostasis"/>
    <property type="evidence" value="ECO:0007669"/>
    <property type="project" value="TreeGrafter"/>
</dbReference>
<dbReference type="PANTHER" id="PTHR11730:SF60">
    <property type="entry name" value="RH50, ISOFORM D"/>
    <property type="match status" value="1"/>
</dbReference>
<dbReference type="SUPFAM" id="SSF111352">
    <property type="entry name" value="Ammonium transporter"/>
    <property type="match status" value="1"/>
</dbReference>
<accession>A0A0M3J961</accession>
<proteinExistence type="inferred from homology"/>
<evidence type="ECO:0000256" key="5">
    <source>
        <dbReference type="ARBA" id="ARBA00023136"/>
    </source>
</evidence>
<sequence length="187" mass="21025">LRYQITLRCLRHQYFTCNLNAPVAIFKNSSPVQQYNISVFQDIHVMIFIGFGFLMVFLRRYGFSAVSINLLLACVVIQWSILINGFWSEEFAATGQFTISITEIIGGDFAAATILITMGATLGKLSPSQYVVMALIEVPVALTIEHIVIHKIEVLPNNHFIPAAIAHHQSIRHSCDIFVDYFDSRTS</sequence>
<evidence type="ECO:0000259" key="7">
    <source>
        <dbReference type="Pfam" id="PF00909"/>
    </source>
</evidence>
<keyword evidence="4 6" id="KW-1133">Transmembrane helix</keyword>
<dbReference type="GO" id="GO:0005886">
    <property type="term" value="C:plasma membrane"/>
    <property type="evidence" value="ECO:0007669"/>
    <property type="project" value="InterPro"/>
</dbReference>
<comment type="similarity">
    <text evidence="2">Belongs to the ammonium transporter (TC 2.A.49) family. Rh subfamily.</text>
</comment>
<evidence type="ECO:0000313" key="8">
    <source>
        <dbReference type="WBParaSite" id="ASIM_0000412201-mRNA-1"/>
    </source>
</evidence>
<evidence type="ECO:0000256" key="3">
    <source>
        <dbReference type="ARBA" id="ARBA00022692"/>
    </source>
</evidence>
<name>A0A0M3J961_ANISI</name>
<dbReference type="InterPro" id="IPR029020">
    <property type="entry name" value="Ammonium/urea_transptr"/>
</dbReference>
<keyword evidence="3 6" id="KW-0812">Transmembrane</keyword>
<dbReference type="Gene3D" id="1.10.3430.10">
    <property type="entry name" value="Ammonium transporter AmtB like domains"/>
    <property type="match status" value="1"/>
</dbReference>